<dbReference type="PROSITE" id="PS50048">
    <property type="entry name" value="ZN2_CY6_FUNGAL_2"/>
    <property type="match status" value="1"/>
</dbReference>
<dbReference type="GO" id="GO:0005634">
    <property type="term" value="C:nucleus"/>
    <property type="evidence" value="ECO:0007669"/>
    <property type="project" value="UniProtKB-SubCell"/>
</dbReference>
<dbReference type="PROSITE" id="PS00463">
    <property type="entry name" value="ZN2_CY6_FUNGAL_1"/>
    <property type="match status" value="1"/>
</dbReference>
<dbReference type="GO" id="GO:0008270">
    <property type="term" value="F:zinc ion binding"/>
    <property type="evidence" value="ECO:0007669"/>
    <property type="project" value="InterPro"/>
</dbReference>
<accession>A0A8J2T7G5</accession>
<reference evidence="5" key="1">
    <citation type="journal article" date="2013" name="Genome Announc.">
        <title>Genome sequence of the food spoilage yeast Zygosaccharomyces bailii CLIB 213(T).</title>
        <authorList>
            <person name="Galeote V."/>
            <person name="Bigey F."/>
            <person name="Devillers H."/>
            <person name="Neuveglise C."/>
            <person name="Dequin S."/>
        </authorList>
    </citation>
    <scope>NUCLEOTIDE SEQUENCE [LARGE SCALE GENOMIC DNA]</scope>
    <source>
        <strain evidence="5">CLIB 213 / ATCC 58445 / CBS 680 / CCRC 21525 / NBRC 1098 / NCYC 1416 / NRRL Y-2227</strain>
    </source>
</reference>
<evidence type="ECO:0000256" key="2">
    <source>
        <dbReference type="ARBA" id="ARBA00023242"/>
    </source>
</evidence>
<evidence type="ECO:0000313" key="5">
    <source>
        <dbReference type="Proteomes" id="UP000019375"/>
    </source>
</evidence>
<dbReference type="Gene3D" id="4.10.240.10">
    <property type="entry name" value="Zn(2)-C6 fungal-type DNA-binding domain"/>
    <property type="match status" value="1"/>
</dbReference>
<dbReference type="GO" id="GO:0000981">
    <property type="term" value="F:DNA-binding transcription factor activity, RNA polymerase II-specific"/>
    <property type="evidence" value="ECO:0007669"/>
    <property type="project" value="InterPro"/>
</dbReference>
<keyword evidence="5" id="KW-1185">Reference proteome</keyword>
<name>A0A8J2T7G5_ZYGB2</name>
<dbReference type="EMBL" id="HG316459">
    <property type="protein sequence ID" value="CDF90347.1"/>
    <property type="molecule type" value="Genomic_DNA"/>
</dbReference>
<protein>
    <submittedName>
        <fullName evidence="4">ZYBA0S06-06414g1_1</fullName>
    </submittedName>
</protein>
<dbReference type="Pfam" id="PF11951">
    <property type="entry name" value="Fungal_trans_2"/>
    <property type="match status" value="1"/>
</dbReference>
<dbReference type="InterPro" id="IPR001138">
    <property type="entry name" value="Zn2Cys6_DnaBD"/>
</dbReference>
<dbReference type="Proteomes" id="UP000019375">
    <property type="component" value="Unassembled WGS sequence"/>
</dbReference>
<dbReference type="GO" id="GO:0045944">
    <property type="term" value="P:positive regulation of transcription by RNA polymerase II"/>
    <property type="evidence" value="ECO:0007669"/>
    <property type="project" value="TreeGrafter"/>
</dbReference>
<evidence type="ECO:0000256" key="1">
    <source>
        <dbReference type="ARBA" id="ARBA00004123"/>
    </source>
</evidence>
<proteinExistence type="predicted"/>
<organism evidence="4 5">
    <name type="scientific">Zygosaccharomyces bailii (strain CLIB 213 / ATCC 58445 / CBS 680 / BCRC 21525 / NBRC 1098 / NCYC 1416 / NRRL Y-2227)</name>
    <dbReference type="NCBI Taxonomy" id="1333698"/>
    <lineage>
        <taxon>Eukaryota</taxon>
        <taxon>Fungi</taxon>
        <taxon>Dikarya</taxon>
        <taxon>Ascomycota</taxon>
        <taxon>Saccharomycotina</taxon>
        <taxon>Saccharomycetes</taxon>
        <taxon>Saccharomycetales</taxon>
        <taxon>Saccharomycetaceae</taxon>
        <taxon>Zygosaccharomyces</taxon>
    </lineage>
</organism>
<comment type="subcellular location">
    <subcellularLocation>
        <location evidence="1">Nucleus</location>
    </subcellularLocation>
</comment>
<dbReference type="CDD" id="cd00067">
    <property type="entry name" value="GAL4"/>
    <property type="match status" value="1"/>
</dbReference>
<dbReference type="OrthoDB" id="416217at2759"/>
<dbReference type="PANTHER" id="PTHR37534:SF49">
    <property type="entry name" value="LYSINE BIOSYNTHESIS REGULATORY PROTEIN LYS14"/>
    <property type="match status" value="1"/>
</dbReference>
<gene>
    <name evidence="4" type="ORF">BN860_06414g</name>
</gene>
<dbReference type="InterPro" id="IPR036864">
    <property type="entry name" value="Zn2-C6_fun-type_DNA-bd_sf"/>
</dbReference>
<keyword evidence="2" id="KW-0539">Nucleus</keyword>
<dbReference type="PANTHER" id="PTHR37534">
    <property type="entry name" value="TRANSCRIPTIONAL ACTIVATOR PROTEIN UGA3"/>
    <property type="match status" value="1"/>
</dbReference>
<dbReference type="Pfam" id="PF00172">
    <property type="entry name" value="Zn_clus"/>
    <property type="match status" value="1"/>
</dbReference>
<dbReference type="AlphaFoldDB" id="A0A8J2T7G5"/>
<dbReference type="GO" id="GO:0000976">
    <property type="term" value="F:transcription cis-regulatory region binding"/>
    <property type="evidence" value="ECO:0007669"/>
    <property type="project" value="TreeGrafter"/>
</dbReference>
<evidence type="ECO:0000313" key="4">
    <source>
        <dbReference type="EMBL" id="CDF90347.1"/>
    </source>
</evidence>
<dbReference type="SUPFAM" id="SSF57701">
    <property type="entry name" value="Zn2/Cys6 DNA-binding domain"/>
    <property type="match status" value="1"/>
</dbReference>
<sequence>MAEGTSPSVTRKRRKYSKLGCNECKKRKVKCDERKPECWQCTHLGKRCVYGQPSSQASFKSVKFVNSSNRNLRGQYRSSQEEHERSDVSVSFPAMEETSLSLADQFGEPNINSVLSDATILANDLVTSMVDPPITDFTLASEQIPFLLSPLNSSTNWDAISKDLSMISELELYYLKVFYHKVSFWVLPLASSPSENICNELLFDLIIKVNNQEGYQSSCLQSAVVSISAKYLYNTTKLKEHDVIRCTFLKKTIKQLTSEFDSMPQDYLLELKIESLILCVLLLTLDSSSFKTNEMRIHLNGASALLRKYQGLKEHGRGQFGDEMRNKCLLLSKAWFTATETVAFFSLVGTVFEDAVIDDMFKLGLLSPHENALKKMGLLTPNGYNIFLGYSTEVMNEHKAIMKCFSKPNLDDPYNNILFSLMVLTEAARSYKFVENEFGRIKIDEQLLASYPKQCYMTHKGEHYSVFDSLQQSAAECSFVFFAMTYLKWPPNCKIIQNSARRIWDFISWIFQDDYIVITDIHKFMVEVESGILVTYDQFRSKNLNLASKLIIPDMLHDFRGMMFQLNILTCGSLFLVDDTTTLRVTRAKFVAFCEYLVENIGAESGKSSLELLFKRWHLIKAGKTLSAEECLKNDAALPFS</sequence>
<evidence type="ECO:0000259" key="3">
    <source>
        <dbReference type="PROSITE" id="PS50048"/>
    </source>
</evidence>
<feature type="domain" description="Zn(2)-C6 fungal-type" evidence="3">
    <location>
        <begin position="20"/>
        <end position="50"/>
    </location>
</feature>
<dbReference type="SMART" id="SM00066">
    <property type="entry name" value="GAL4"/>
    <property type="match status" value="1"/>
</dbReference>
<dbReference type="InterPro" id="IPR021858">
    <property type="entry name" value="Fun_TF"/>
</dbReference>